<organism evidence="1 2">
    <name type="scientific">Vibrio crassostreae</name>
    <dbReference type="NCBI Taxonomy" id="246167"/>
    <lineage>
        <taxon>Bacteria</taxon>
        <taxon>Pseudomonadati</taxon>
        <taxon>Pseudomonadota</taxon>
        <taxon>Gammaproteobacteria</taxon>
        <taxon>Vibrionales</taxon>
        <taxon>Vibrionaceae</taxon>
        <taxon>Vibrio</taxon>
    </lineage>
</organism>
<sequence>MKPPLPVTYNNGVPRHESPINAHHSTLVAQQSRFIGRGFIARYGAGEYASINPWQGGAPHAQSKCEYAFVHRWG</sequence>
<reference evidence="1 2" key="1">
    <citation type="submission" date="2014-06" db="EMBL/GenBank/DDBJ databases">
        <authorList>
            <person name="Le Roux F."/>
        </authorList>
    </citation>
    <scope>NUCLEOTIDE SEQUENCE [LARGE SCALE GENOMIC DNA]</scope>
    <source>
        <strain evidence="1 2">J5-4</strain>
    </source>
</reference>
<evidence type="ECO:0000313" key="2">
    <source>
        <dbReference type="Proteomes" id="UP000049077"/>
    </source>
</evidence>
<gene>
    <name evidence="1" type="ORF">VCR4J5_670062</name>
</gene>
<comment type="caution">
    <text evidence="1">The sequence shown here is derived from an EMBL/GenBank/DDBJ whole genome shotgun (WGS) entry which is preliminary data.</text>
</comment>
<accession>A0ABM9QX60</accession>
<dbReference type="Proteomes" id="UP000049077">
    <property type="component" value="Unassembled WGS sequence"/>
</dbReference>
<dbReference type="EMBL" id="CCJX01000154">
    <property type="protein sequence ID" value="CDT51944.1"/>
    <property type="molecule type" value="Genomic_DNA"/>
</dbReference>
<protein>
    <submittedName>
        <fullName evidence="1">Uncharacterized protein</fullName>
    </submittedName>
</protein>
<keyword evidence="2" id="KW-1185">Reference proteome</keyword>
<name>A0ABM9QX60_9VIBR</name>
<evidence type="ECO:0000313" key="1">
    <source>
        <dbReference type="EMBL" id="CDT51944.1"/>
    </source>
</evidence>
<proteinExistence type="predicted"/>